<dbReference type="EMBL" id="QMIF01000002">
    <property type="protein sequence ID" value="TVM35646.1"/>
    <property type="molecule type" value="Genomic_DNA"/>
</dbReference>
<feature type="region of interest" description="Disordered" evidence="1">
    <location>
        <begin position="114"/>
        <end position="139"/>
    </location>
</feature>
<proteinExistence type="predicted"/>
<organism evidence="2 3">
    <name type="scientific">Oceanidesulfovibrio marinus</name>
    <dbReference type="NCBI Taxonomy" id="370038"/>
    <lineage>
        <taxon>Bacteria</taxon>
        <taxon>Pseudomonadati</taxon>
        <taxon>Thermodesulfobacteriota</taxon>
        <taxon>Desulfovibrionia</taxon>
        <taxon>Desulfovibrionales</taxon>
        <taxon>Desulfovibrionaceae</taxon>
        <taxon>Oceanidesulfovibrio</taxon>
    </lineage>
</organism>
<dbReference type="Proteomes" id="UP000434052">
    <property type="component" value="Unassembled WGS sequence"/>
</dbReference>
<dbReference type="AlphaFoldDB" id="A0A6P1ZJC1"/>
<feature type="compositionally biased region" description="Acidic residues" evidence="1">
    <location>
        <begin position="418"/>
        <end position="442"/>
    </location>
</feature>
<feature type="compositionally biased region" description="Basic and acidic residues" evidence="1">
    <location>
        <begin position="114"/>
        <end position="131"/>
    </location>
</feature>
<gene>
    <name evidence="2" type="ORF">DQK91_02980</name>
</gene>
<evidence type="ECO:0000313" key="2">
    <source>
        <dbReference type="EMBL" id="TVM35646.1"/>
    </source>
</evidence>
<evidence type="ECO:0000313" key="3">
    <source>
        <dbReference type="Proteomes" id="UP000434052"/>
    </source>
</evidence>
<sequence length="442" mass="49368">MPNIFEKAFPLTRFIAKRAPDAPPPVIAPVEALRKFPIAPELLEGSTTEKTYGWTSAVDPLDTTFQTTHPVLADGVLHFAFRLDKKSVSARLVDYTVREKLKVEREEAENRAEEARKATIEKGLEPYDPDKQQGYTPPSKKRLRELKAATKNNLMAAATPVPNSWDIIWHPSGEVWILCATESIIGSFRELFERTFEGYTLHQIDPILLSGNVKASGVTYLTHYLWARQLDTRTHLEGFDWHFGGALSVSGHEPTDKRQVTIKSTDTDSVAELTKEIAQGLDITRAELVIDTPYMDREQDEDGEQSEWELTDSFTVAIQAGDLSCKSVRPPKFMFFDKKAAFDEASFFERLGLLRRLFQAMDRLFMSSLTIDEEAPGYSPEVEAMATRLKEADPDTYAEILAEWAASNANVAKVEDSGGAEEGEEPETADNEATEEPAEAGA</sequence>
<protein>
    <recommendedName>
        <fullName evidence="4">Recombination-associated protein RdgC</fullName>
    </recommendedName>
</protein>
<reference evidence="2 3" key="1">
    <citation type="submission" date="2018-06" db="EMBL/GenBank/DDBJ databases">
        <title>Complete genome of Desulfovibrio marinus P48SEP.</title>
        <authorList>
            <person name="Crispim J.S."/>
            <person name="Vidigal P.M.P."/>
            <person name="Silva L.C.F."/>
            <person name="Araujo L.C."/>
            <person name="Laguardia C.N."/>
            <person name="Dias R.S."/>
            <person name="Sousa M.P."/>
            <person name="Paula S.O."/>
            <person name="Silva C."/>
        </authorList>
    </citation>
    <scope>NUCLEOTIDE SEQUENCE [LARGE SCALE GENOMIC DNA]</scope>
    <source>
        <strain evidence="2 3">P48SEP</strain>
    </source>
</reference>
<dbReference type="RefSeq" id="WP_144233976.1">
    <property type="nucleotide sequence ID" value="NZ_QMIF01000002.1"/>
</dbReference>
<dbReference type="OrthoDB" id="9793997at2"/>
<feature type="region of interest" description="Disordered" evidence="1">
    <location>
        <begin position="412"/>
        <end position="442"/>
    </location>
</feature>
<name>A0A6P1ZJC1_9BACT</name>
<accession>A0A6P1ZJC1</accession>
<evidence type="ECO:0008006" key="4">
    <source>
        <dbReference type="Google" id="ProtNLM"/>
    </source>
</evidence>
<comment type="caution">
    <text evidence="2">The sequence shown here is derived from an EMBL/GenBank/DDBJ whole genome shotgun (WGS) entry which is preliminary data.</text>
</comment>
<evidence type="ECO:0000256" key="1">
    <source>
        <dbReference type="SAM" id="MobiDB-lite"/>
    </source>
</evidence>